<dbReference type="PANTHER" id="PTHR46609">
    <property type="entry name" value="EXONUCLEASE, PHAGE-TYPE/RECB, C-TERMINAL DOMAIN-CONTAINING PROTEIN"/>
    <property type="match status" value="1"/>
</dbReference>
<keyword evidence="1" id="KW-0812">Transmembrane</keyword>
<gene>
    <name evidence="3" type="ORF">PROFUN_02339</name>
</gene>
<dbReference type="InterPro" id="IPR051703">
    <property type="entry name" value="NF-kappa-B_Signaling_Reg"/>
</dbReference>
<dbReference type="PANTHER" id="PTHR46609:SF6">
    <property type="entry name" value="EXONUCLEASE, PHAGE-TYPE_RECB, C-TERMINAL DOMAIN-CONTAINING PROTEIN-RELATED"/>
    <property type="match status" value="1"/>
</dbReference>
<comment type="caution">
    <text evidence="3">The sequence shown here is derived from an EMBL/GenBank/DDBJ whole genome shotgun (WGS) entry which is preliminary data.</text>
</comment>
<keyword evidence="4" id="KW-1185">Reference proteome</keyword>
<dbReference type="InParanoid" id="A0A2P6NYM9"/>
<dbReference type="Pfam" id="PF09588">
    <property type="entry name" value="YqaJ"/>
    <property type="match status" value="1"/>
</dbReference>
<dbReference type="GO" id="GO:0006281">
    <property type="term" value="P:DNA repair"/>
    <property type="evidence" value="ECO:0007669"/>
    <property type="project" value="UniProtKB-ARBA"/>
</dbReference>
<evidence type="ECO:0000256" key="1">
    <source>
        <dbReference type="SAM" id="Phobius"/>
    </source>
</evidence>
<dbReference type="Gene3D" id="3.90.320.10">
    <property type="match status" value="1"/>
</dbReference>
<accession>A0A2P6NYM9</accession>
<evidence type="ECO:0000313" key="3">
    <source>
        <dbReference type="EMBL" id="PRP89061.1"/>
    </source>
</evidence>
<organism evidence="3 4">
    <name type="scientific">Planoprotostelium fungivorum</name>
    <dbReference type="NCBI Taxonomy" id="1890364"/>
    <lineage>
        <taxon>Eukaryota</taxon>
        <taxon>Amoebozoa</taxon>
        <taxon>Evosea</taxon>
        <taxon>Variosea</taxon>
        <taxon>Cavosteliida</taxon>
        <taxon>Cavosteliaceae</taxon>
        <taxon>Planoprotostelium</taxon>
    </lineage>
</organism>
<keyword evidence="1" id="KW-0472">Membrane</keyword>
<dbReference type="OrthoDB" id="421276at2759"/>
<dbReference type="Proteomes" id="UP000241769">
    <property type="component" value="Unassembled WGS sequence"/>
</dbReference>
<dbReference type="AlphaFoldDB" id="A0A2P6NYM9"/>
<feature type="domain" description="YqaJ viral recombinase" evidence="2">
    <location>
        <begin position="48"/>
        <end position="175"/>
    </location>
</feature>
<evidence type="ECO:0000259" key="2">
    <source>
        <dbReference type="Pfam" id="PF09588"/>
    </source>
</evidence>
<dbReference type="InterPro" id="IPR017482">
    <property type="entry name" value="Lambda-type_endonuclease"/>
</dbReference>
<feature type="transmembrane region" description="Helical" evidence="1">
    <location>
        <begin position="291"/>
        <end position="308"/>
    </location>
</feature>
<sequence length="326" mass="37416">MLFRVRKNGGKIEPVGNTRDNLREQTCSHPGRSYIPIHGVNIMDSKEQRKGVTASDAAAAVGLSKYGDPMSLWQVKTGQVKRTQEENEATSFGNRFEDVVRDYYATTTQNQVQKAPFQWHKNEQLKWLGATPDGIAQTRGGVTILLEIKCPLHAQWKEVPVHYMCQMQLQMEVSHFHLSTAYNFKRVKRNLLYWKWLENRLIYFWHCVNCNQPPSMTVLPNIYYESESLVKMKYHLEGSAVHMERILQQRRGLPPQTTTQMTHEIKLDAPLEVKEKKEPAVPLRKGGMSQWLTAAFVIGILCALLWMSPPGFESNKSVDKMNETPA</sequence>
<protein>
    <recommendedName>
        <fullName evidence="2">YqaJ viral recombinase domain-containing protein</fullName>
    </recommendedName>
</protein>
<proteinExistence type="predicted"/>
<dbReference type="NCBIfam" id="TIGR03033">
    <property type="entry name" value="phage_rel_nuc"/>
    <property type="match status" value="1"/>
</dbReference>
<evidence type="ECO:0000313" key="4">
    <source>
        <dbReference type="Proteomes" id="UP000241769"/>
    </source>
</evidence>
<keyword evidence="1" id="KW-1133">Transmembrane helix</keyword>
<dbReference type="CDD" id="cd22343">
    <property type="entry name" value="PDDEXK_lambda_exonuclease-like"/>
    <property type="match status" value="1"/>
</dbReference>
<dbReference type="InterPro" id="IPR019080">
    <property type="entry name" value="YqaJ_viral_recombinase"/>
</dbReference>
<dbReference type="EMBL" id="MDYQ01000006">
    <property type="protein sequence ID" value="PRP89061.1"/>
    <property type="molecule type" value="Genomic_DNA"/>
</dbReference>
<reference evidence="3 4" key="1">
    <citation type="journal article" date="2018" name="Genome Biol. Evol.">
        <title>Multiple Roots of Fruiting Body Formation in Amoebozoa.</title>
        <authorList>
            <person name="Hillmann F."/>
            <person name="Forbes G."/>
            <person name="Novohradska S."/>
            <person name="Ferling I."/>
            <person name="Riege K."/>
            <person name="Groth M."/>
            <person name="Westermann M."/>
            <person name="Marz M."/>
            <person name="Spaller T."/>
            <person name="Winckler T."/>
            <person name="Schaap P."/>
            <person name="Glockner G."/>
        </authorList>
    </citation>
    <scope>NUCLEOTIDE SEQUENCE [LARGE SCALE GENOMIC DNA]</scope>
    <source>
        <strain evidence="3 4">Jena</strain>
    </source>
</reference>
<dbReference type="InterPro" id="IPR011335">
    <property type="entry name" value="Restrct_endonuc-II-like"/>
</dbReference>
<dbReference type="SUPFAM" id="SSF52980">
    <property type="entry name" value="Restriction endonuclease-like"/>
    <property type="match status" value="1"/>
</dbReference>
<dbReference type="InterPro" id="IPR011604">
    <property type="entry name" value="PDDEXK-like_dom_sf"/>
</dbReference>
<name>A0A2P6NYM9_9EUKA</name>